<dbReference type="GO" id="GO:0035259">
    <property type="term" value="F:nuclear glucocorticoid receptor binding"/>
    <property type="evidence" value="ECO:0007669"/>
    <property type="project" value="TreeGrafter"/>
</dbReference>
<keyword evidence="1" id="KW-0479">Metal-binding</keyword>
<evidence type="ECO:0000256" key="3">
    <source>
        <dbReference type="ARBA" id="ARBA00022833"/>
    </source>
</evidence>
<keyword evidence="2" id="KW-0863">Zinc-finger</keyword>
<feature type="compositionally biased region" description="Low complexity" evidence="9">
    <location>
        <begin position="150"/>
        <end position="186"/>
    </location>
</feature>
<proteinExistence type="predicted"/>
<organism evidence="11 12">
    <name type="scientific">Meloidogyne floridensis</name>
    <dbReference type="NCBI Taxonomy" id="298350"/>
    <lineage>
        <taxon>Eukaryota</taxon>
        <taxon>Metazoa</taxon>
        <taxon>Ecdysozoa</taxon>
        <taxon>Nematoda</taxon>
        <taxon>Chromadorea</taxon>
        <taxon>Rhabditida</taxon>
        <taxon>Tylenchina</taxon>
        <taxon>Tylenchomorpha</taxon>
        <taxon>Tylenchoidea</taxon>
        <taxon>Meloidogynidae</taxon>
        <taxon>Meloidogyninae</taxon>
        <taxon>Meloidogyne</taxon>
    </lineage>
</organism>
<dbReference type="Pfam" id="PF00105">
    <property type="entry name" value="zf-C4"/>
    <property type="match status" value="1"/>
</dbReference>
<dbReference type="WBParaSite" id="scf7180000425077.g14324">
    <property type="protein sequence ID" value="scf7180000425077.g14324"/>
    <property type="gene ID" value="scf7180000425077.g14324"/>
</dbReference>
<feature type="region of interest" description="Disordered" evidence="9">
    <location>
        <begin position="96"/>
        <end position="191"/>
    </location>
</feature>
<dbReference type="SMART" id="SM00399">
    <property type="entry name" value="ZnF_C4"/>
    <property type="match status" value="1"/>
</dbReference>
<feature type="region of interest" description="Disordered" evidence="9">
    <location>
        <begin position="257"/>
        <end position="293"/>
    </location>
</feature>
<evidence type="ECO:0000256" key="7">
    <source>
        <dbReference type="ARBA" id="ARBA00023170"/>
    </source>
</evidence>
<dbReference type="AlphaFoldDB" id="A0A915PHT3"/>
<evidence type="ECO:0000256" key="8">
    <source>
        <dbReference type="ARBA" id="ARBA00023242"/>
    </source>
</evidence>
<evidence type="ECO:0000256" key="4">
    <source>
        <dbReference type="ARBA" id="ARBA00023015"/>
    </source>
</evidence>
<dbReference type="GO" id="GO:0000978">
    <property type="term" value="F:RNA polymerase II cis-regulatory region sequence-specific DNA binding"/>
    <property type="evidence" value="ECO:0007669"/>
    <property type="project" value="TreeGrafter"/>
</dbReference>
<dbReference type="PROSITE" id="PS51030">
    <property type="entry name" value="NUCLEAR_REC_DBD_2"/>
    <property type="match status" value="1"/>
</dbReference>
<keyword evidence="11" id="KW-1185">Reference proteome</keyword>
<dbReference type="PROSITE" id="PS00031">
    <property type="entry name" value="NUCLEAR_REC_DBD_1"/>
    <property type="match status" value="1"/>
</dbReference>
<dbReference type="InterPro" id="IPR013088">
    <property type="entry name" value="Znf_NHR/GATA"/>
</dbReference>
<dbReference type="PANTHER" id="PTHR24085">
    <property type="entry name" value="NUCLEAR HORMONE RECEPTOR"/>
    <property type="match status" value="1"/>
</dbReference>
<feature type="compositionally biased region" description="Polar residues" evidence="9">
    <location>
        <begin position="99"/>
        <end position="139"/>
    </location>
</feature>
<feature type="compositionally biased region" description="Basic and acidic residues" evidence="9">
    <location>
        <begin position="140"/>
        <end position="149"/>
    </location>
</feature>
<evidence type="ECO:0000259" key="10">
    <source>
        <dbReference type="PROSITE" id="PS51030"/>
    </source>
</evidence>
<dbReference type="Proteomes" id="UP000887560">
    <property type="component" value="Unplaced"/>
</dbReference>
<sequence>MENQNQVVQQSDSVYYLEIIKQLAVKSGKFKSKLNVIITPELFGGVDTKEMLKVIQNNSKTIPYFLQNQQNKYPNITQNINENNEKLQKPKEEIYCDSGNETSSLSPGHTSPMTATSPHLSLPGSRSNSFSVSNILRSDGSSKNEKEIKSTTININIDDSNNLSSSSSYSSSFKSSSSSSSSSFQSTPNFIPIPQRVPFTQIYQQQQPQIPPQIHQQHPNFGIINQKQQIYTNPPPHPSQFQHPFNQQILPQRFQGLQNLTPNNPNSFSSPSSNFSSSSSSNSSKNFSSAFTHLQPNNPLNSFQQLPFAQLQISNQQKQFLTPPQPLIPPNFLNSLNNSPATAAAMFAFFQHQHQQNFQFHLQQIGENCVVCGDRASGHHYGVQSCEGCKGFFRRAIKECKVFQCARNRQCNQGKKLKLNQSFIYLFRCIRMGMQQTHVRLEKNQKRKSDVIEQKEEIVLESMRQNMELTKEIVLAFKTVFLQQLPPTNSSQSNIKKETDTNTVFTLPLNIVPILNEVEGRKLLNNFMDLIGIFRELSENDKEILLTNRLSIVLTILEICSGRSSTQTNISNERIDQLKIIFCGNNNSNKTYRRSLSLEEAALLLCCALTADRNISDSVEKLHIWLWKCAQEQISERNADDENIDPIEIFVNLMSLITVF</sequence>
<evidence type="ECO:0000256" key="5">
    <source>
        <dbReference type="ARBA" id="ARBA00023125"/>
    </source>
</evidence>
<dbReference type="GO" id="GO:0008270">
    <property type="term" value="F:zinc ion binding"/>
    <property type="evidence" value="ECO:0007669"/>
    <property type="project" value="UniProtKB-KW"/>
</dbReference>
<keyword evidence="7" id="KW-0675">Receptor</keyword>
<accession>A0A915PHT3</accession>
<evidence type="ECO:0000256" key="6">
    <source>
        <dbReference type="ARBA" id="ARBA00023163"/>
    </source>
</evidence>
<keyword evidence="8" id="KW-0539">Nucleus</keyword>
<evidence type="ECO:0000256" key="2">
    <source>
        <dbReference type="ARBA" id="ARBA00022771"/>
    </source>
</evidence>
<keyword evidence="5" id="KW-0238">DNA-binding</keyword>
<dbReference type="InterPro" id="IPR001628">
    <property type="entry name" value="Znf_hrmn_rcpt"/>
</dbReference>
<feature type="compositionally biased region" description="Low complexity" evidence="9">
    <location>
        <begin position="262"/>
        <end position="289"/>
    </location>
</feature>
<keyword evidence="3" id="KW-0862">Zinc</keyword>
<evidence type="ECO:0000313" key="12">
    <source>
        <dbReference type="WBParaSite" id="scf7180000425077.g14324"/>
    </source>
</evidence>
<evidence type="ECO:0000256" key="9">
    <source>
        <dbReference type="SAM" id="MobiDB-lite"/>
    </source>
</evidence>
<keyword evidence="4" id="KW-0805">Transcription regulation</keyword>
<dbReference type="SUPFAM" id="SSF57716">
    <property type="entry name" value="Glucocorticoid receptor-like (DNA-binding domain)"/>
    <property type="match status" value="1"/>
</dbReference>
<evidence type="ECO:0000256" key="1">
    <source>
        <dbReference type="ARBA" id="ARBA00022723"/>
    </source>
</evidence>
<feature type="domain" description="Nuclear receptor" evidence="10">
    <location>
        <begin position="366"/>
        <end position="441"/>
    </location>
</feature>
<dbReference type="GO" id="GO:0005634">
    <property type="term" value="C:nucleus"/>
    <property type="evidence" value="ECO:0007669"/>
    <property type="project" value="TreeGrafter"/>
</dbReference>
<dbReference type="GO" id="GO:0071376">
    <property type="term" value="P:cellular response to corticotropin-releasing hormone stimulus"/>
    <property type="evidence" value="ECO:0007669"/>
    <property type="project" value="TreeGrafter"/>
</dbReference>
<dbReference type="Gene3D" id="3.30.50.10">
    <property type="entry name" value="Erythroid Transcription Factor GATA-1, subunit A"/>
    <property type="match status" value="1"/>
</dbReference>
<keyword evidence="6" id="KW-0804">Transcription</keyword>
<dbReference type="PRINTS" id="PR00047">
    <property type="entry name" value="STROIDFINGER"/>
</dbReference>
<reference evidence="12" key="1">
    <citation type="submission" date="2022-11" db="UniProtKB">
        <authorList>
            <consortium name="WormBaseParasite"/>
        </authorList>
    </citation>
    <scope>IDENTIFICATION</scope>
</reference>
<protein>
    <submittedName>
        <fullName evidence="12">Nuclear receptor domain-containing protein</fullName>
    </submittedName>
</protein>
<dbReference type="GO" id="GO:0000981">
    <property type="term" value="F:DNA-binding transcription factor activity, RNA polymerase II-specific"/>
    <property type="evidence" value="ECO:0007669"/>
    <property type="project" value="TreeGrafter"/>
</dbReference>
<dbReference type="GO" id="GO:0005667">
    <property type="term" value="C:transcription regulator complex"/>
    <property type="evidence" value="ECO:0007669"/>
    <property type="project" value="TreeGrafter"/>
</dbReference>
<evidence type="ECO:0000313" key="11">
    <source>
        <dbReference type="Proteomes" id="UP000887560"/>
    </source>
</evidence>
<name>A0A915PHT3_9BILA</name>
<dbReference type="PANTHER" id="PTHR24085:SF9">
    <property type="match status" value="1"/>
</dbReference>